<feature type="region of interest" description="Disordered" evidence="1">
    <location>
        <begin position="20"/>
        <end position="44"/>
    </location>
</feature>
<name>A0AAW2GAY6_9HYME</name>
<dbReference type="AlphaFoldDB" id="A0AAW2GAY6"/>
<accession>A0AAW2GAY6</accession>
<dbReference type="Proteomes" id="UP001430953">
    <property type="component" value="Unassembled WGS sequence"/>
</dbReference>
<evidence type="ECO:0000256" key="1">
    <source>
        <dbReference type="SAM" id="MobiDB-lite"/>
    </source>
</evidence>
<evidence type="ECO:0000313" key="3">
    <source>
        <dbReference type="Proteomes" id="UP001430953"/>
    </source>
</evidence>
<dbReference type="EMBL" id="JADYXP020000005">
    <property type="protein sequence ID" value="KAL0124808.1"/>
    <property type="molecule type" value="Genomic_DNA"/>
</dbReference>
<reference evidence="2 3" key="1">
    <citation type="submission" date="2023-03" db="EMBL/GenBank/DDBJ databases">
        <title>High recombination rates correlate with genetic variation in Cardiocondyla obscurior ants.</title>
        <authorList>
            <person name="Errbii M."/>
        </authorList>
    </citation>
    <scope>NUCLEOTIDE SEQUENCE [LARGE SCALE GENOMIC DNA]</scope>
    <source>
        <strain evidence="2">Alpha-2009</strain>
        <tissue evidence="2">Whole body</tissue>
    </source>
</reference>
<organism evidence="2 3">
    <name type="scientific">Cardiocondyla obscurior</name>
    <dbReference type="NCBI Taxonomy" id="286306"/>
    <lineage>
        <taxon>Eukaryota</taxon>
        <taxon>Metazoa</taxon>
        <taxon>Ecdysozoa</taxon>
        <taxon>Arthropoda</taxon>
        <taxon>Hexapoda</taxon>
        <taxon>Insecta</taxon>
        <taxon>Pterygota</taxon>
        <taxon>Neoptera</taxon>
        <taxon>Endopterygota</taxon>
        <taxon>Hymenoptera</taxon>
        <taxon>Apocrita</taxon>
        <taxon>Aculeata</taxon>
        <taxon>Formicoidea</taxon>
        <taxon>Formicidae</taxon>
        <taxon>Myrmicinae</taxon>
        <taxon>Cardiocondyla</taxon>
    </lineage>
</organism>
<evidence type="ECO:0000313" key="2">
    <source>
        <dbReference type="EMBL" id="KAL0124808.1"/>
    </source>
</evidence>
<gene>
    <name evidence="2" type="ORF">PUN28_006576</name>
</gene>
<keyword evidence="3" id="KW-1185">Reference proteome</keyword>
<sequence length="103" mass="12097">MRGYYFADIYAARVRFACTSSASDDNDEDERRRRNAFRNRTGGATQEARRFMAFPELYTSVHLYLRREPLSSYRSLKRLRGEYLYGSDIGAPPDSRKRRQKAS</sequence>
<protein>
    <submittedName>
        <fullName evidence="2">Uncharacterized protein</fullName>
    </submittedName>
</protein>
<proteinExistence type="predicted"/>
<comment type="caution">
    <text evidence="2">The sequence shown here is derived from an EMBL/GenBank/DDBJ whole genome shotgun (WGS) entry which is preliminary data.</text>
</comment>